<sequence>MINDIFKLFGEQAADILFEIITECMDDYLYIFDLQNNTFEISQSAVERFNIPSNILTDMSNEVMNVVYEEDREMLAKHLADICEGREKVHNLHYRWLDKEGMPVWINSRGIVVNDQQGNAEYLVGCLNETGNKRRADNVTGLLGGPEFLAYLRAQKEPITKGFFMHIGIDDFGAINSSRGADYGNYILKSVAGCMKECLSDKQRIYHLVADQYVIVDLEASSAEEAVALKEKISDKLHNFIVDENYEAIFSISIGVIDAATFCEGTEECRKKFEFALKQAKSMGKNGFYIFDQDDYEVFLHKGRIIATLRNAIVNHYDGFEVYYQPIVDCQSEQIIGAEALMRFSMITEEGREFVSPMEFIPLLEETGLIIPAGRYILNEAAAMCCEMQKYIPDFRINVNVSYVQILQGNVERDILDAIQKYSLQPECLCVEMTESGFMDMTPSFCKFRKTLDKNGITFVIDDFGTGYSNLHCIRDMNPSYVKMDRDFTAKAMNSDRDYELYKNIIPMVHSINVRICAEGIEEKEWLLKMKEMKVDYLQGYYFGRPCGKKQFLQQYASGINIK</sequence>
<dbReference type="PROSITE" id="PS50883">
    <property type="entry name" value="EAL"/>
    <property type="match status" value="1"/>
</dbReference>
<dbReference type="EMBL" id="CZBU01000001">
    <property type="protein sequence ID" value="CUQ74667.1"/>
    <property type="molecule type" value="Genomic_DNA"/>
</dbReference>
<dbReference type="Pfam" id="PF00563">
    <property type="entry name" value="EAL"/>
    <property type="match status" value="1"/>
</dbReference>
<dbReference type="InterPro" id="IPR001633">
    <property type="entry name" value="EAL_dom"/>
</dbReference>
<dbReference type="PANTHER" id="PTHR33121:SF70">
    <property type="entry name" value="SIGNALING PROTEIN YKOW"/>
    <property type="match status" value="1"/>
</dbReference>
<dbReference type="Pfam" id="PF08447">
    <property type="entry name" value="PAS_3"/>
    <property type="match status" value="1"/>
</dbReference>
<evidence type="ECO:0000313" key="4">
    <source>
        <dbReference type="Proteomes" id="UP000095621"/>
    </source>
</evidence>
<organism evidence="3 4">
    <name type="scientific">Lachnospira eligens</name>
    <dbReference type="NCBI Taxonomy" id="39485"/>
    <lineage>
        <taxon>Bacteria</taxon>
        <taxon>Bacillati</taxon>
        <taxon>Bacillota</taxon>
        <taxon>Clostridia</taxon>
        <taxon>Lachnospirales</taxon>
        <taxon>Lachnospiraceae</taxon>
        <taxon>Lachnospira</taxon>
    </lineage>
</organism>
<evidence type="ECO:0000259" key="1">
    <source>
        <dbReference type="PROSITE" id="PS50883"/>
    </source>
</evidence>
<dbReference type="Gene3D" id="3.20.20.450">
    <property type="entry name" value="EAL domain"/>
    <property type="match status" value="1"/>
</dbReference>
<evidence type="ECO:0000313" key="3">
    <source>
        <dbReference type="EMBL" id="CUQ74667.1"/>
    </source>
</evidence>
<feature type="domain" description="GGDEF" evidence="2">
    <location>
        <begin position="160"/>
        <end position="293"/>
    </location>
</feature>
<dbReference type="Gene3D" id="3.30.450.20">
    <property type="entry name" value="PAS domain"/>
    <property type="match status" value="1"/>
</dbReference>
<proteinExistence type="predicted"/>
<dbReference type="SMART" id="SM00052">
    <property type="entry name" value="EAL"/>
    <property type="match status" value="1"/>
</dbReference>
<dbReference type="InterPro" id="IPR035919">
    <property type="entry name" value="EAL_sf"/>
</dbReference>
<gene>
    <name evidence="3" type="primary">cph2_1</name>
    <name evidence="3" type="ORF">ERS852490_00054</name>
</gene>
<dbReference type="PANTHER" id="PTHR33121">
    <property type="entry name" value="CYCLIC DI-GMP PHOSPHODIESTERASE PDEF"/>
    <property type="match status" value="1"/>
</dbReference>
<dbReference type="Pfam" id="PF00990">
    <property type="entry name" value="GGDEF"/>
    <property type="match status" value="1"/>
</dbReference>
<reference evidence="3 4" key="1">
    <citation type="submission" date="2015-09" db="EMBL/GenBank/DDBJ databases">
        <authorList>
            <consortium name="Pathogen Informatics"/>
        </authorList>
    </citation>
    <scope>NUCLEOTIDE SEQUENCE [LARGE SCALE GENOMIC DNA]</scope>
    <source>
        <strain evidence="3 4">2789STDY5834875</strain>
    </source>
</reference>
<dbReference type="SUPFAM" id="SSF55785">
    <property type="entry name" value="PYP-like sensor domain (PAS domain)"/>
    <property type="match status" value="1"/>
</dbReference>
<dbReference type="InterPro" id="IPR029787">
    <property type="entry name" value="Nucleotide_cyclase"/>
</dbReference>
<dbReference type="InterPro" id="IPR013655">
    <property type="entry name" value="PAS_fold_3"/>
</dbReference>
<dbReference type="SUPFAM" id="SSF55073">
    <property type="entry name" value="Nucleotide cyclase"/>
    <property type="match status" value="1"/>
</dbReference>
<dbReference type="GO" id="GO:0071111">
    <property type="term" value="F:cyclic-guanylate-specific phosphodiesterase activity"/>
    <property type="evidence" value="ECO:0007669"/>
    <property type="project" value="InterPro"/>
</dbReference>
<dbReference type="OrthoDB" id="9805474at2"/>
<protein>
    <submittedName>
        <fullName evidence="3">Bacteriophytochrome cph2</fullName>
    </submittedName>
</protein>
<dbReference type="InterPro" id="IPR050706">
    <property type="entry name" value="Cyclic-di-GMP_PDE-like"/>
</dbReference>
<dbReference type="CDD" id="cd01948">
    <property type="entry name" value="EAL"/>
    <property type="match status" value="1"/>
</dbReference>
<evidence type="ECO:0000259" key="2">
    <source>
        <dbReference type="PROSITE" id="PS50887"/>
    </source>
</evidence>
<dbReference type="InterPro" id="IPR043128">
    <property type="entry name" value="Rev_trsase/Diguanyl_cyclase"/>
</dbReference>
<accession>A0A174YMG3</accession>
<dbReference type="SUPFAM" id="SSF141868">
    <property type="entry name" value="EAL domain-like"/>
    <property type="match status" value="1"/>
</dbReference>
<dbReference type="RefSeq" id="WP_055213969.1">
    <property type="nucleotide sequence ID" value="NZ_CZBU01000001.1"/>
</dbReference>
<dbReference type="InterPro" id="IPR000160">
    <property type="entry name" value="GGDEF_dom"/>
</dbReference>
<dbReference type="PROSITE" id="PS50887">
    <property type="entry name" value="GGDEF"/>
    <property type="match status" value="1"/>
</dbReference>
<dbReference type="AlphaFoldDB" id="A0A174YMG3"/>
<name>A0A174YMG3_9FIRM</name>
<dbReference type="InterPro" id="IPR035965">
    <property type="entry name" value="PAS-like_dom_sf"/>
</dbReference>
<dbReference type="Gene3D" id="3.30.70.270">
    <property type="match status" value="1"/>
</dbReference>
<dbReference type="SMART" id="SM00267">
    <property type="entry name" value="GGDEF"/>
    <property type="match status" value="1"/>
</dbReference>
<feature type="domain" description="EAL" evidence="1">
    <location>
        <begin position="302"/>
        <end position="560"/>
    </location>
</feature>
<dbReference type="Proteomes" id="UP000095621">
    <property type="component" value="Unassembled WGS sequence"/>
</dbReference>